<dbReference type="PANTHER" id="PTHR33103:SF27">
    <property type="entry name" value="OS04G0594700 PROTEIN"/>
    <property type="match status" value="1"/>
</dbReference>
<evidence type="ECO:0000313" key="2">
    <source>
        <dbReference type="Proteomes" id="UP000734854"/>
    </source>
</evidence>
<dbReference type="PANTHER" id="PTHR33103">
    <property type="entry name" value="OS01G0153900 PROTEIN"/>
    <property type="match status" value="1"/>
</dbReference>
<organism evidence="1 2">
    <name type="scientific">Zingiber officinale</name>
    <name type="common">Ginger</name>
    <name type="synonym">Amomum zingiber</name>
    <dbReference type="NCBI Taxonomy" id="94328"/>
    <lineage>
        <taxon>Eukaryota</taxon>
        <taxon>Viridiplantae</taxon>
        <taxon>Streptophyta</taxon>
        <taxon>Embryophyta</taxon>
        <taxon>Tracheophyta</taxon>
        <taxon>Spermatophyta</taxon>
        <taxon>Magnoliopsida</taxon>
        <taxon>Liliopsida</taxon>
        <taxon>Zingiberales</taxon>
        <taxon>Zingiberaceae</taxon>
        <taxon>Zingiber</taxon>
    </lineage>
</organism>
<accession>A0A8J5KC32</accession>
<protein>
    <recommendedName>
        <fullName evidence="3">DUF674 family protein</fullName>
    </recommendedName>
</protein>
<keyword evidence="2" id="KW-1185">Reference proteome</keyword>
<dbReference type="OrthoDB" id="746543at2759"/>
<dbReference type="InterPro" id="IPR007750">
    <property type="entry name" value="DUF674"/>
</dbReference>
<dbReference type="EMBL" id="JACMSC010000016">
    <property type="protein sequence ID" value="KAG6483720.1"/>
    <property type="molecule type" value="Genomic_DNA"/>
</dbReference>
<sequence length="468" mass="52340">MATNQQQITLNVYVNKMKNCVAFVESDLDFVDILFSFLTLPVGTIVRLLKKQSSLGCFDKLYQGVDSKYLATAVCRLMLTKPVNSSGVKCQKLKINIDEIGKLFTCASKICSYRALSYYSSLEHCRCGHHMDRKISYDLNRDYVNYEECRGVFIKGNKFLVTDSLLVESLEHAKSSFVGPYGVWNGLEERSITIEQAQVLQILKRSLISDTPLTDVLLRNEEDIPPRLSVPLPVVKTVAIKASDKENKIYRIKLALVGNRVMYAEAGQDFVDVILSFLTFPLGALKKHLGSRFKIACLNNLYGSAERLASSGFVVEGCEENLLNPKLAPYFNCKHQVIGVEVDKEPLYFACDYRCRLSAKRYNCYSPGHSGMKAKRALLIDPKTSTEGLNFSEGSFCKQITYMVSDELVVTPFSFTPVFSLHRNISEPVKMVELGIDKEEVLDLLDAALSSSTALTDAFFDRANAALG</sequence>
<proteinExistence type="predicted"/>
<dbReference type="Pfam" id="PF05056">
    <property type="entry name" value="DUF674"/>
    <property type="match status" value="1"/>
</dbReference>
<name>A0A8J5KC32_ZINOF</name>
<evidence type="ECO:0008006" key="3">
    <source>
        <dbReference type="Google" id="ProtNLM"/>
    </source>
</evidence>
<gene>
    <name evidence="1" type="ORF">ZIOFF_060372</name>
</gene>
<evidence type="ECO:0000313" key="1">
    <source>
        <dbReference type="EMBL" id="KAG6483720.1"/>
    </source>
</evidence>
<comment type="caution">
    <text evidence="1">The sequence shown here is derived from an EMBL/GenBank/DDBJ whole genome shotgun (WGS) entry which is preliminary data.</text>
</comment>
<dbReference type="Proteomes" id="UP000734854">
    <property type="component" value="Unassembled WGS sequence"/>
</dbReference>
<dbReference type="AlphaFoldDB" id="A0A8J5KC32"/>
<reference evidence="1 2" key="1">
    <citation type="submission" date="2020-08" db="EMBL/GenBank/DDBJ databases">
        <title>Plant Genome Project.</title>
        <authorList>
            <person name="Zhang R.-G."/>
        </authorList>
    </citation>
    <scope>NUCLEOTIDE SEQUENCE [LARGE SCALE GENOMIC DNA]</scope>
    <source>
        <tissue evidence="1">Rhizome</tissue>
    </source>
</reference>